<dbReference type="AlphaFoldDB" id="A0A485LVI6"/>
<feature type="transmembrane region" description="Helical" evidence="8">
    <location>
        <begin position="46"/>
        <end position="67"/>
    </location>
</feature>
<evidence type="ECO:0000256" key="8">
    <source>
        <dbReference type="SAM" id="Phobius"/>
    </source>
</evidence>
<reference evidence="10" key="1">
    <citation type="submission" date="2019-03" db="EMBL/GenBank/DDBJ databases">
        <authorList>
            <person name="Hao L."/>
        </authorList>
    </citation>
    <scope>NUCLEOTIDE SEQUENCE</scope>
</reference>
<evidence type="ECO:0000259" key="9">
    <source>
        <dbReference type="Pfam" id="PF04290"/>
    </source>
</evidence>
<feature type="transmembrane region" description="Helical" evidence="8">
    <location>
        <begin position="88"/>
        <end position="110"/>
    </location>
</feature>
<sequence>MRTCIRIISKITDVTGHVLMWFPWILTVIIVWELVMRNIFNRPTIWAHEISVMVFAVLTITSGAYALKERAHVNMDLFYTRLSDRGKAIVDIITSPAIFIFAGVLLWLGWEFAVRSYILQERSISTWNPVVWPVKFAIPFGAALLLLQGIAELLKNILTLIEGERKGV</sequence>
<organism evidence="10">
    <name type="scientific">anaerobic digester metagenome</name>
    <dbReference type="NCBI Taxonomy" id="1263854"/>
    <lineage>
        <taxon>unclassified sequences</taxon>
        <taxon>metagenomes</taxon>
        <taxon>ecological metagenomes</taxon>
    </lineage>
</organism>
<evidence type="ECO:0000256" key="5">
    <source>
        <dbReference type="ARBA" id="ARBA00022692"/>
    </source>
</evidence>
<feature type="transmembrane region" description="Helical" evidence="8">
    <location>
        <begin position="130"/>
        <end position="147"/>
    </location>
</feature>
<feature type="domain" description="Tripartite ATP-independent periplasmic transporters DctQ component" evidence="9">
    <location>
        <begin position="26"/>
        <end position="157"/>
    </location>
</feature>
<name>A0A485LVI6_9ZZZZ</name>
<evidence type="ECO:0000256" key="1">
    <source>
        <dbReference type="ARBA" id="ARBA00004429"/>
    </source>
</evidence>
<keyword evidence="6 8" id="KW-1133">Transmembrane helix</keyword>
<evidence type="ECO:0000313" key="10">
    <source>
        <dbReference type="EMBL" id="VFU12078.1"/>
    </source>
</evidence>
<proteinExistence type="predicted"/>
<dbReference type="GO" id="GO:0005886">
    <property type="term" value="C:plasma membrane"/>
    <property type="evidence" value="ECO:0007669"/>
    <property type="project" value="UniProtKB-SubCell"/>
</dbReference>
<dbReference type="Pfam" id="PF04290">
    <property type="entry name" value="DctQ"/>
    <property type="match status" value="1"/>
</dbReference>
<evidence type="ECO:0000256" key="6">
    <source>
        <dbReference type="ARBA" id="ARBA00022989"/>
    </source>
</evidence>
<dbReference type="InterPro" id="IPR007387">
    <property type="entry name" value="TRAP_DctQ"/>
</dbReference>
<keyword evidence="2" id="KW-0813">Transport</keyword>
<feature type="transmembrane region" description="Helical" evidence="8">
    <location>
        <begin position="21"/>
        <end position="40"/>
    </location>
</feature>
<keyword evidence="5 8" id="KW-0812">Transmembrane</keyword>
<evidence type="ECO:0000256" key="2">
    <source>
        <dbReference type="ARBA" id="ARBA00022448"/>
    </source>
</evidence>
<evidence type="ECO:0000256" key="7">
    <source>
        <dbReference type="ARBA" id="ARBA00023136"/>
    </source>
</evidence>
<keyword evidence="3" id="KW-1003">Cell membrane</keyword>
<comment type="subcellular location">
    <subcellularLocation>
        <location evidence="1">Cell inner membrane</location>
        <topology evidence="1">Multi-pass membrane protein</topology>
    </subcellularLocation>
</comment>
<dbReference type="PANTHER" id="PTHR35011">
    <property type="entry name" value="2,3-DIKETO-L-GULONATE TRAP TRANSPORTER SMALL PERMEASE PROTEIN YIAM"/>
    <property type="match status" value="1"/>
</dbReference>
<gene>
    <name evidence="10" type="ORF">SCFA_1240008</name>
</gene>
<dbReference type="EMBL" id="CAADRM010000029">
    <property type="protein sequence ID" value="VFU12078.1"/>
    <property type="molecule type" value="Genomic_DNA"/>
</dbReference>
<dbReference type="InterPro" id="IPR055348">
    <property type="entry name" value="DctQ"/>
</dbReference>
<keyword evidence="7 8" id="KW-0472">Membrane</keyword>
<dbReference type="PANTHER" id="PTHR35011:SF4">
    <property type="entry name" value="SLL1102 PROTEIN"/>
    <property type="match status" value="1"/>
</dbReference>
<protein>
    <submittedName>
        <fullName evidence="10">Putative TRAP-type C4-dicarboxylate transport system, small membrane protein component</fullName>
    </submittedName>
</protein>
<accession>A0A485LVI6</accession>
<evidence type="ECO:0000256" key="4">
    <source>
        <dbReference type="ARBA" id="ARBA00022519"/>
    </source>
</evidence>
<keyword evidence="4" id="KW-0997">Cell inner membrane</keyword>
<evidence type="ECO:0000256" key="3">
    <source>
        <dbReference type="ARBA" id="ARBA00022475"/>
    </source>
</evidence>